<name>A0A378ZSI0_9HYPH</name>
<proteinExistence type="predicted"/>
<dbReference type="OrthoDB" id="9794786at2"/>
<gene>
    <name evidence="2" type="ORF">NCTC13350_01118</name>
</gene>
<dbReference type="Gene3D" id="1.10.150.20">
    <property type="entry name" value="5' to 3' exonuclease, C-terminal subdomain"/>
    <property type="match status" value="2"/>
</dbReference>
<evidence type="ECO:0000259" key="1">
    <source>
        <dbReference type="Pfam" id="PF14229"/>
    </source>
</evidence>
<dbReference type="EMBL" id="UGSK01000001">
    <property type="protein sequence ID" value="SUB00206.1"/>
    <property type="molecule type" value="Genomic_DNA"/>
</dbReference>
<dbReference type="AlphaFoldDB" id="A0A378ZSI0"/>
<evidence type="ECO:0000313" key="2">
    <source>
        <dbReference type="EMBL" id="SUB00206.1"/>
    </source>
</evidence>
<accession>A0A378ZSI0</accession>
<dbReference type="Pfam" id="PF14229">
    <property type="entry name" value="DUF4332"/>
    <property type="match status" value="1"/>
</dbReference>
<evidence type="ECO:0000313" key="3">
    <source>
        <dbReference type="Proteomes" id="UP000255000"/>
    </source>
</evidence>
<feature type="domain" description="DUF4332" evidence="1">
    <location>
        <begin position="9"/>
        <end position="129"/>
    </location>
</feature>
<protein>
    <submittedName>
        <fullName evidence="2">DNA polymerase IV</fullName>
    </submittedName>
</protein>
<dbReference type="Proteomes" id="UP000255000">
    <property type="component" value="Unassembled WGS sequence"/>
</dbReference>
<dbReference type="RefSeq" id="WP_026355344.1">
    <property type="nucleotide sequence ID" value="NZ_UGSK01000001.1"/>
</dbReference>
<dbReference type="InterPro" id="IPR025567">
    <property type="entry name" value="DUF4332"/>
</dbReference>
<organism evidence="2 3">
    <name type="scientific">Pannonibacter phragmitetus</name>
    <dbReference type="NCBI Taxonomy" id="121719"/>
    <lineage>
        <taxon>Bacteria</taxon>
        <taxon>Pseudomonadati</taxon>
        <taxon>Pseudomonadota</taxon>
        <taxon>Alphaproteobacteria</taxon>
        <taxon>Hyphomicrobiales</taxon>
        <taxon>Stappiaceae</taxon>
        <taxon>Pannonibacter</taxon>
    </lineage>
</organism>
<reference evidence="2 3" key="1">
    <citation type="submission" date="2018-06" db="EMBL/GenBank/DDBJ databases">
        <authorList>
            <consortium name="Pathogen Informatics"/>
            <person name="Doyle S."/>
        </authorList>
    </citation>
    <scope>NUCLEOTIDE SEQUENCE [LARGE SCALE GENOMIC DNA]</scope>
    <source>
        <strain evidence="2 3">NCTC13350</strain>
    </source>
</reference>
<sequence>MSYSVIDIEGIGPVYAERLHAVGIRTTADLLERASDPKGREALGAETGIDHKRILKWANMADLMRIKGVGEEYSELLEAAGVDTVKELKHRVPANLTAKMAEVNALKHLVRQVPSEAMVARWIEEAKQLPAVLTY</sequence>